<protein>
    <submittedName>
        <fullName evidence="2">Uncharacterized protein</fullName>
    </submittedName>
</protein>
<evidence type="ECO:0000313" key="1">
    <source>
        <dbReference type="EMBL" id="MBA5247265.1"/>
    </source>
</evidence>
<name>A0A7D7LRY6_9FLAO</name>
<proteinExistence type="predicted"/>
<dbReference type="AlphaFoldDB" id="A0A7D7LRY6"/>
<keyword evidence="4" id="KW-1185">Reference proteome</keyword>
<dbReference type="Proteomes" id="UP000539710">
    <property type="component" value="Unassembled WGS sequence"/>
</dbReference>
<sequence>MENNVLTPAVLDFLPEPFQVAQKAIDLPEVKEMMARLAKYNLGVFMPHQHNTESGAFEVLEEGKMQMENDLQVSFMTKEEAARVNSLPVGWVWKNDGVQGSADCVFGCHMEISPTTGAAVHIKNHKP</sequence>
<dbReference type="RefSeq" id="WP_181887348.1">
    <property type="nucleotide sequence ID" value="NZ_CP059472.1"/>
</dbReference>
<organism evidence="2 3">
    <name type="scientific">Marnyiella aurantia</name>
    <dbReference type="NCBI Taxonomy" id="2758037"/>
    <lineage>
        <taxon>Bacteria</taxon>
        <taxon>Pseudomonadati</taxon>
        <taxon>Bacteroidota</taxon>
        <taxon>Flavobacteriia</taxon>
        <taxon>Flavobacteriales</taxon>
        <taxon>Weeksellaceae</taxon>
        <taxon>Marnyiella</taxon>
    </lineage>
</organism>
<evidence type="ECO:0000313" key="4">
    <source>
        <dbReference type="Proteomes" id="UP000539710"/>
    </source>
</evidence>
<dbReference type="KEGG" id="cbau:H1R16_06640"/>
<evidence type="ECO:0000313" key="3">
    <source>
        <dbReference type="Proteomes" id="UP000515349"/>
    </source>
</evidence>
<reference evidence="1" key="3">
    <citation type="submission" date="2020-07" db="EMBL/GenBank/DDBJ databases">
        <authorList>
            <person name="Yang C."/>
        </authorList>
    </citation>
    <scope>NUCLEOTIDE SEQUENCE</scope>
    <source>
        <strain evidence="1">Cx-624</strain>
    </source>
</reference>
<reference evidence="4" key="2">
    <citation type="submission" date="2020-07" db="EMBL/GenBank/DDBJ databases">
        <title>Flavobacterium sp. xlx-214.</title>
        <authorList>
            <person name="Yang C."/>
        </authorList>
    </citation>
    <scope>NUCLEOTIDE SEQUENCE [LARGE SCALE GENOMIC DNA]</scope>
    <source>
        <strain evidence="4">CX-624</strain>
    </source>
</reference>
<reference evidence="2 3" key="1">
    <citation type="submission" date="2020-07" db="EMBL/GenBank/DDBJ databases">
        <title>Chryseobacterium sp.cx-624.</title>
        <authorList>
            <person name="Yang C."/>
        </authorList>
    </citation>
    <scope>NUCLEOTIDE SEQUENCE [LARGE SCALE GENOMIC DNA]</scope>
    <source>
        <strain evidence="2">Cx-624</strain>
        <strain evidence="3">cx-624</strain>
    </source>
</reference>
<dbReference type="Proteomes" id="UP000515349">
    <property type="component" value="Chromosome"/>
</dbReference>
<accession>A0A7D7LRY6</accession>
<gene>
    <name evidence="2" type="ORF">H1R16_06640</name>
    <name evidence="1" type="ORF">H2507_08800</name>
</gene>
<evidence type="ECO:0000313" key="2">
    <source>
        <dbReference type="EMBL" id="QMS97415.1"/>
    </source>
</evidence>
<dbReference type="EMBL" id="CP059472">
    <property type="protein sequence ID" value="QMS97415.1"/>
    <property type="molecule type" value="Genomic_DNA"/>
</dbReference>
<dbReference type="EMBL" id="JACEUX010000002">
    <property type="protein sequence ID" value="MBA5247265.1"/>
    <property type="molecule type" value="Genomic_DNA"/>
</dbReference>